<feature type="non-terminal residue" evidence="1">
    <location>
        <position position="136"/>
    </location>
</feature>
<organism evidence="1">
    <name type="scientific">hydrothermal vent metagenome</name>
    <dbReference type="NCBI Taxonomy" id="652676"/>
    <lineage>
        <taxon>unclassified sequences</taxon>
        <taxon>metagenomes</taxon>
        <taxon>ecological metagenomes</taxon>
    </lineage>
</organism>
<dbReference type="EMBL" id="UOGC01000135">
    <property type="protein sequence ID" value="VAX22191.1"/>
    <property type="molecule type" value="Genomic_DNA"/>
</dbReference>
<accession>A0A3B1C6B7</accession>
<name>A0A3B1C6B7_9ZZZZ</name>
<dbReference type="AlphaFoldDB" id="A0A3B1C6B7"/>
<protein>
    <submittedName>
        <fullName evidence="1">Uncharacterized protein</fullName>
    </submittedName>
</protein>
<evidence type="ECO:0000313" key="1">
    <source>
        <dbReference type="EMBL" id="VAX22191.1"/>
    </source>
</evidence>
<reference evidence="1" key="1">
    <citation type="submission" date="2018-06" db="EMBL/GenBank/DDBJ databases">
        <authorList>
            <person name="Zhirakovskaya E."/>
        </authorList>
    </citation>
    <scope>NUCLEOTIDE SEQUENCE</scope>
</reference>
<proteinExistence type="predicted"/>
<gene>
    <name evidence="1" type="ORF">MNBD_NITROSPINAE01-849</name>
</gene>
<sequence length="136" mass="16021">MSQNACPVCSYANVEQQDDWRTGSAFFECPRCGPFFINKVELLTRKSLLSNPKLSAYIRTYNEQKQEAPRFRRNEVESLLKDLPEYTTKEKMLLFLEVLKKRAKYPGDLVEIQCKIDYPLVHASQWKEMIHLSREL</sequence>